<accession>A0ABY1EG28</accession>
<evidence type="ECO:0000313" key="2">
    <source>
        <dbReference type="EMBL" id="SFH71714.1"/>
    </source>
</evidence>
<gene>
    <name evidence="2" type="ORF">SAMN05216274_112115</name>
</gene>
<evidence type="ECO:0008006" key="4">
    <source>
        <dbReference type="Google" id="ProtNLM"/>
    </source>
</evidence>
<reference evidence="2 3" key="1">
    <citation type="submission" date="2016-10" db="EMBL/GenBank/DDBJ databases">
        <authorList>
            <person name="Varghese N."/>
            <person name="Submissions S."/>
        </authorList>
    </citation>
    <scope>NUCLEOTIDE SEQUENCE [LARGE SCALE GENOMIC DNA]</scope>
    <source>
        <strain evidence="2 3">GMCC 1.11211</strain>
    </source>
</reference>
<sequence>MEGSIESRVNHEVENWLRWITRWRPATHRGRARLCRQCFGSPIIASAGLAVDVPHVVQHALSMRMKIVIDASVDEYTERNLPLLAHELNLSERRQSAQAYRPAEGLEPEFRGLDLDPQPAADAPYLFTFSELAGLEPPDSPPAAPKPAAPGGDFESEPGQGPGRNPQADHDPDETAKERLPPLTPEEKAALRVEIGLADEFATQVGRRVCAQLRQQQSRLLAAIAEHVEPQVQALLADLDSTLDSPLWPRNP</sequence>
<dbReference type="EMBL" id="FOPW01000012">
    <property type="protein sequence ID" value="SFH71714.1"/>
    <property type="molecule type" value="Genomic_DNA"/>
</dbReference>
<comment type="caution">
    <text evidence="2">The sequence shown here is derived from an EMBL/GenBank/DDBJ whole genome shotgun (WGS) entry which is preliminary data.</text>
</comment>
<name>A0ABY1EG28_9MICO</name>
<evidence type="ECO:0000256" key="1">
    <source>
        <dbReference type="SAM" id="MobiDB-lite"/>
    </source>
</evidence>
<feature type="compositionally biased region" description="Basic and acidic residues" evidence="1">
    <location>
        <begin position="167"/>
        <end position="185"/>
    </location>
</feature>
<evidence type="ECO:0000313" key="3">
    <source>
        <dbReference type="Proteomes" id="UP000199681"/>
    </source>
</evidence>
<dbReference type="Proteomes" id="UP000199681">
    <property type="component" value="Unassembled WGS sequence"/>
</dbReference>
<organism evidence="2 3">
    <name type="scientific">Cryobacterium levicorallinum</name>
    <dbReference type="NCBI Taxonomy" id="995038"/>
    <lineage>
        <taxon>Bacteria</taxon>
        <taxon>Bacillati</taxon>
        <taxon>Actinomycetota</taxon>
        <taxon>Actinomycetes</taxon>
        <taxon>Micrococcales</taxon>
        <taxon>Microbacteriaceae</taxon>
        <taxon>Cryobacterium</taxon>
    </lineage>
</organism>
<feature type="compositionally biased region" description="Pro residues" evidence="1">
    <location>
        <begin position="138"/>
        <end position="148"/>
    </location>
</feature>
<keyword evidence="3" id="KW-1185">Reference proteome</keyword>
<feature type="region of interest" description="Disordered" evidence="1">
    <location>
        <begin position="132"/>
        <end position="185"/>
    </location>
</feature>
<protein>
    <recommendedName>
        <fullName evidence="4">Spermidine/putrescine ABC transporter substrate-binding protein</fullName>
    </recommendedName>
</protein>
<dbReference type="RefSeq" id="WP_170851576.1">
    <property type="nucleotide sequence ID" value="NZ_BKAC01000011.1"/>
</dbReference>
<proteinExistence type="predicted"/>